<evidence type="ECO:0000313" key="3">
    <source>
        <dbReference type="EMBL" id="EZG58340.1"/>
    </source>
</evidence>
<evidence type="ECO:0000313" key="4">
    <source>
        <dbReference type="Proteomes" id="UP000019763"/>
    </source>
</evidence>
<dbReference type="eggNOG" id="ENOG502RGE2">
    <property type="taxonomic scope" value="Eukaryota"/>
</dbReference>
<dbReference type="EMBL" id="AFNH02000710">
    <property type="protein sequence ID" value="EZG58340.1"/>
    <property type="molecule type" value="Genomic_DNA"/>
</dbReference>
<dbReference type="InterPro" id="IPR038558">
    <property type="entry name" value="SAS-6_N_sf"/>
</dbReference>
<dbReference type="InterPro" id="IPR032396">
    <property type="entry name" value="SAS-6_N"/>
</dbReference>
<organism evidence="3 4">
    <name type="scientific">Gregarina niphandrodes</name>
    <name type="common">Septate eugregarine</name>
    <dbReference type="NCBI Taxonomy" id="110365"/>
    <lineage>
        <taxon>Eukaryota</taxon>
        <taxon>Sar</taxon>
        <taxon>Alveolata</taxon>
        <taxon>Apicomplexa</taxon>
        <taxon>Conoidasida</taxon>
        <taxon>Gregarinasina</taxon>
        <taxon>Eugregarinorida</taxon>
        <taxon>Gregarinidae</taxon>
        <taxon>Gregarina</taxon>
    </lineage>
</organism>
<accession>A0A023B524</accession>
<feature type="compositionally biased region" description="Low complexity" evidence="1">
    <location>
        <begin position="226"/>
        <end position="237"/>
    </location>
</feature>
<keyword evidence="4" id="KW-1185">Reference proteome</keyword>
<dbReference type="RefSeq" id="XP_011130973.1">
    <property type="nucleotide sequence ID" value="XM_011132671.1"/>
</dbReference>
<dbReference type="OrthoDB" id="49058at2759"/>
<feature type="region of interest" description="Disordered" evidence="1">
    <location>
        <begin position="218"/>
        <end position="237"/>
    </location>
</feature>
<dbReference type="Pfam" id="PF16531">
    <property type="entry name" value="SAS-6_N"/>
    <property type="match status" value="1"/>
</dbReference>
<dbReference type="PANTHER" id="PTHR34230:SF2">
    <property type="entry name" value="SPINDLE ASSEMBLY ABNORMAL PROTEIN 6 N-TERMINAL DOMAIN-CONTAINING PROTEIN"/>
    <property type="match status" value="1"/>
</dbReference>
<dbReference type="AlphaFoldDB" id="A0A023B524"/>
<evidence type="ECO:0000256" key="1">
    <source>
        <dbReference type="SAM" id="MobiDB-lite"/>
    </source>
</evidence>
<name>A0A023B524_GRENI</name>
<comment type="caution">
    <text evidence="3">The sequence shown here is derived from an EMBL/GenBank/DDBJ whole genome shotgun (WGS) entry which is preliminary data.</text>
</comment>
<dbReference type="GeneID" id="22913389"/>
<dbReference type="Gene3D" id="2.170.210.20">
    <property type="entry name" value="Spindle assembly abnormal protein 6, N-terminal domain"/>
    <property type="match status" value="1"/>
</dbReference>
<sequence length="643" mass="71942">MGSMGAVEPLNIKVLIKGTECEPEQVKIEVTSENELFLHFTHKITRETFREICGDQNLLVDMADYPSVIMKMCNSSIQNPKTYISWAKYVCWVLMNTLDFRFTAVVVLHDDGGADLSFVQNIEYKFVELLRFPLVQSSEETLRQSLQFRYHCLRTKISALHARLQDVGAMVQTRNPNLWDDLIKSVGLLVRAYVNDKAVYQSKIGQLSEPLRLPVESMATEGQDWPKTPTSTAPGSPTTPLVLSSIHEVDFNEELKLGIHTPASLLTVQLFEKDFCADIALSEILLASATIPIHCLHPGRNLDLVISVHCTLPQYYSLQALMGKEELVAHEPVAMIARLYVSLTLSMPGRGWTVVLREVAALSLPRGPWTPQALVDPSLEDDELVAITGCDIFSVAKEDGTVSLLSLLDAITSLIFALTEGFDDLGSEAVVTYLKNTKADIPQEERLRMSYVAIVEDLFTLAEYLVVGPIARISKFVHEITHFKRPLTTLCLVLVVWLPFAAPQSALLYSIMVGWFSLFFVTEVGIPTRPTAEANNRFSALISKIQQIQGAEMLVRPIEQSVNVATVRRIRIVELWVKALKTRVLRDAFKERTEHFQASLMRVITHDEGITTLCTQQYGYDTNLTAHITAQCYSTVCAVPQLV</sequence>
<feature type="domain" description="Spindle assembly abnormal protein 6 N-terminal" evidence="2">
    <location>
        <begin position="4"/>
        <end position="134"/>
    </location>
</feature>
<protein>
    <recommendedName>
        <fullName evidence="2">Spindle assembly abnormal protein 6 N-terminal domain-containing protein</fullName>
    </recommendedName>
</protein>
<reference evidence="3" key="1">
    <citation type="submission" date="2013-12" db="EMBL/GenBank/DDBJ databases">
        <authorList>
            <person name="Omoto C.K."/>
            <person name="Sibley D."/>
            <person name="Venepally P."/>
            <person name="Hadjithomas M."/>
            <person name="Karamycheva S."/>
            <person name="Brunk B."/>
            <person name="Roos D."/>
            <person name="Caler E."/>
            <person name="Lorenzi H."/>
        </authorList>
    </citation>
    <scope>NUCLEOTIDE SEQUENCE</scope>
</reference>
<dbReference type="Proteomes" id="UP000019763">
    <property type="component" value="Unassembled WGS sequence"/>
</dbReference>
<gene>
    <name evidence="3" type="ORF">GNI_094940</name>
</gene>
<dbReference type="PANTHER" id="PTHR34230">
    <property type="entry name" value="ASSEMBLY ABNORMAL PROTEIN 6, PUTATIVE-RELATED"/>
    <property type="match status" value="1"/>
</dbReference>
<evidence type="ECO:0000259" key="2">
    <source>
        <dbReference type="Pfam" id="PF16531"/>
    </source>
</evidence>
<proteinExistence type="predicted"/>
<dbReference type="VEuPathDB" id="CryptoDB:GNI_094940"/>